<dbReference type="SUPFAM" id="SSF47384">
    <property type="entry name" value="Homodimeric domain of signal transducing histidine kinase"/>
    <property type="match status" value="1"/>
</dbReference>
<feature type="transmembrane region" description="Helical" evidence="4">
    <location>
        <begin position="6"/>
        <end position="26"/>
    </location>
</feature>
<dbReference type="Proteomes" id="UP000282321">
    <property type="component" value="Unassembled WGS sequence"/>
</dbReference>
<dbReference type="InterPro" id="IPR003594">
    <property type="entry name" value="HATPase_dom"/>
</dbReference>
<comment type="caution">
    <text evidence="6">The sequence shown here is derived from an EMBL/GenBank/DDBJ whole genome shotgun (WGS) entry which is preliminary data.</text>
</comment>
<feature type="transmembrane region" description="Helical" evidence="4">
    <location>
        <begin position="94"/>
        <end position="119"/>
    </location>
</feature>
<feature type="transmembrane region" description="Helical" evidence="4">
    <location>
        <begin position="170"/>
        <end position="192"/>
    </location>
</feature>
<evidence type="ECO:0000313" key="7">
    <source>
        <dbReference type="Proteomes" id="UP000282321"/>
    </source>
</evidence>
<dbReference type="InterPro" id="IPR036097">
    <property type="entry name" value="HisK_dim/P_sf"/>
</dbReference>
<evidence type="ECO:0000256" key="2">
    <source>
        <dbReference type="ARBA" id="ARBA00012438"/>
    </source>
</evidence>
<feature type="transmembrane region" description="Helical" evidence="4">
    <location>
        <begin position="33"/>
        <end position="56"/>
    </location>
</feature>
<keyword evidence="3" id="KW-0597">Phosphoprotein</keyword>
<evidence type="ECO:0000256" key="1">
    <source>
        <dbReference type="ARBA" id="ARBA00000085"/>
    </source>
</evidence>
<feature type="transmembrane region" description="Helical" evidence="4">
    <location>
        <begin position="198"/>
        <end position="216"/>
    </location>
</feature>
<dbReference type="GO" id="GO:0000155">
    <property type="term" value="F:phosphorelay sensor kinase activity"/>
    <property type="evidence" value="ECO:0007669"/>
    <property type="project" value="InterPro"/>
</dbReference>
<dbReference type="InterPro" id="IPR005467">
    <property type="entry name" value="His_kinase_dom"/>
</dbReference>
<feature type="transmembrane region" description="Helical" evidence="4">
    <location>
        <begin position="139"/>
        <end position="163"/>
    </location>
</feature>
<dbReference type="PANTHER" id="PTHR43547">
    <property type="entry name" value="TWO-COMPONENT HISTIDINE KINASE"/>
    <property type="match status" value="1"/>
</dbReference>
<feature type="transmembrane region" description="Helical" evidence="4">
    <location>
        <begin position="68"/>
        <end position="87"/>
    </location>
</feature>
<evidence type="ECO:0000256" key="3">
    <source>
        <dbReference type="ARBA" id="ARBA00022553"/>
    </source>
</evidence>
<dbReference type="InterPro" id="IPR036890">
    <property type="entry name" value="HATPase_C_sf"/>
</dbReference>
<comment type="catalytic activity">
    <reaction evidence="1">
        <text>ATP + protein L-histidine = ADP + protein N-phospho-L-histidine.</text>
        <dbReference type="EC" id="2.7.13.3"/>
    </reaction>
</comment>
<dbReference type="SMART" id="SM00388">
    <property type="entry name" value="HisKA"/>
    <property type="match status" value="1"/>
</dbReference>
<dbReference type="EMBL" id="QNBC01000057">
    <property type="protein sequence ID" value="RKX66072.1"/>
    <property type="molecule type" value="Genomic_DNA"/>
</dbReference>
<feature type="domain" description="Histidine kinase" evidence="5">
    <location>
        <begin position="365"/>
        <end position="581"/>
    </location>
</feature>
<dbReference type="SUPFAM" id="SSF55874">
    <property type="entry name" value="ATPase domain of HSP90 chaperone/DNA topoisomerase II/histidine kinase"/>
    <property type="match status" value="1"/>
</dbReference>
<dbReference type="PROSITE" id="PS50109">
    <property type="entry name" value="HIS_KIN"/>
    <property type="match status" value="1"/>
</dbReference>
<dbReference type="AlphaFoldDB" id="A0A660S7R3"/>
<reference evidence="6 7" key="1">
    <citation type="submission" date="2018-06" db="EMBL/GenBank/DDBJ databases">
        <title>Extensive metabolic versatility and redundancy in microbially diverse, dynamic hydrothermal sediments.</title>
        <authorList>
            <person name="Dombrowski N."/>
            <person name="Teske A."/>
            <person name="Baker B.J."/>
        </authorList>
    </citation>
    <scope>NUCLEOTIDE SEQUENCE [LARGE SCALE GENOMIC DNA]</scope>
    <source>
        <strain evidence="6">B35_G9</strain>
    </source>
</reference>
<gene>
    <name evidence="6" type="ORF">DRP44_04910</name>
</gene>
<evidence type="ECO:0000259" key="5">
    <source>
        <dbReference type="PROSITE" id="PS50109"/>
    </source>
</evidence>
<evidence type="ECO:0000256" key="4">
    <source>
        <dbReference type="SAM" id="Phobius"/>
    </source>
</evidence>
<keyword evidence="4" id="KW-1133">Transmembrane helix</keyword>
<organism evidence="6 7">
    <name type="scientific">candidate division TA06 bacterium</name>
    <dbReference type="NCBI Taxonomy" id="2250710"/>
    <lineage>
        <taxon>Bacteria</taxon>
        <taxon>Bacteria division TA06</taxon>
    </lineage>
</organism>
<sequence length="581" mass="66973">MANGIYFIVLTISGVISLLMFLYAIFQIGAKKIYIPFAFLSIGITMMSLMDAFYYGLSPIYHYSIIRVEYIFINMMSISWMILAVMFTEYFRKYLIKITFVSIVLSLFGYLGVLTNPYHHLFYKYSIVYFRTNTVYGPWFWYNAIINYVFIFSGIVIVIIKAIRNVSREYIILVFGIMTPLILNILYIFKIVETEVDLTAPALLVATAVFLYVIILKQKLEKDILDLDTIISNMHVGFIAFSDNSVIAQNRTVGELLSTERRFKKISEFIQFISRERAINVSKHLENALTLENTDYTGQFRIKDNDKVISIDIKSIYKNGKERGKIVILNDLSRFRDLESLNVALREMNAELKHQKEKQSRILGRLSHDLMTPITSIEGYLKYVIDGKLGNLSEKQKKALLIVDKNMLRLQKMLENVLLVTKLETASDVYNKKLFDLKVLLIDLFEERNMLAVEKEFDFKLDINLQEKMIFGDREKIHIILDNLLDNAFKYTEPFGEIVLFARNTGNNVVFGVKNTGKHISNEDIERITEPFVRLKSVESATGVGLGLAIVKSIVKAHNGEFNVESLRNGFNVFSVSLPQY</sequence>
<dbReference type="SMART" id="SM00387">
    <property type="entry name" value="HATPase_c"/>
    <property type="match status" value="1"/>
</dbReference>
<proteinExistence type="predicted"/>
<dbReference type="Pfam" id="PF02518">
    <property type="entry name" value="HATPase_c"/>
    <property type="match status" value="1"/>
</dbReference>
<accession>A0A660S7R3</accession>
<dbReference type="InterPro" id="IPR031621">
    <property type="entry name" value="HisKA_7TM"/>
</dbReference>
<keyword evidence="4" id="KW-0472">Membrane</keyword>
<dbReference type="PANTHER" id="PTHR43547:SF2">
    <property type="entry name" value="HYBRID SIGNAL TRANSDUCTION HISTIDINE KINASE C"/>
    <property type="match status" value="1"/>
</dbReference>
<evidence type="ECO:0000313" key="6">
    <source>
        <dbReference type="EMBL" id="RKX66072.1"/>
    </source>
</evidence>
<dbReference type="CDD" id="cd00082">
    <property type="entry name" value="HisKA"/>
    <property type="match status" value="1"/>
</dbReference>
<dbReference type="InterPro" id="IPR004358">
    <property type="entry name" value="Sig_transdc_His_kin-like_C"/>
</dbReference>
<protein>
    <recommendedName>
        <fullName evidence="2">histidine kinase</fullName>
        <ecNumber evidence="2">2.7.13.3</ecNumber>
    </recommendedName>
</protein>
<dbReference type="PRINTS" id="PR00344">
    <property type="entry name" value="BCTRLSENSOR"/>
</dbReference>
<dbReference type="InterPro" id="IPR003661">
    <property type="entry name" value="HisK_dim/P_dom"/>
</dbReference>
<dbReference type="Pfam" id="PF00512">
    <property type="entry name" value="HisKA"/>
    <property type="match status" value="1"/>
</dbReference>
<dbReference type="EC" id="2.7.13.3" evidence="2"/>
<name>A0A660S7R3_UNCT6</name>
<dbReference type="Gene3D" id="1.10.287.130">
    <property type="match status" value="1"/>
</dbReference>
<dbReference type="Gene3D" id="3.30.565.10">
    <property type="entry name" value="Histidine kinase-like ATPase, C-terminal domain"/>
    <property type="match status" value="1"/>
</dbReference>
<keyword evidence="4" id="KW-0812">Transmembrane</keyword>
<dbReference type="Pfam" id="PF16927">
    <property type="entry name" value="HisKA_7TM"/>
    <property type="match status" value="1"/>
</dbReference>